<comment type="caution">
    <text evidence="2">The sequence shown here is derived from an EMBL/GenBank/DDBJ whole genome shotgun (WGS) entry which is preliminary data.</text>
</comment>
<accession>A0ABS1MG08</accession>
<sequence length="206" mass="21044">MVVIMVGTASGRADVLADKYGAFDTDDGWQVSLYKTNEELKRWPNMAATAFSREAFLSMKAMARIGGTGSAPVIAGTVSAGIQIGCQIDVSSGMTVGAAANLGLSLGVNGGITISYPPAGTLGANAGANAGVVPNLQATLRPGGITSLTLDAKPLASSYGSTHLRELYVKTDGCGGYVSIRTFAAVQVATPNANDSYSIYGDPTWL</sequence>
<dbReference type="EMBL" id="JAERRJ010000017">
    <property type="protein sequence ID" value="MBL1079595.1"/>
    <property type="molecule type" value="Genomic_DNA"/>
</dbReference>
<gene>
    <name evidence="2" type="ORF">JK358_34845</name>
</gene>
<dbReference type="SUPFAM" id="SSF56959">
    <property type="entry name" value="Leukocidin-like"/>
    <property type="match status" value="1"/>
</dbReference>
<dbReference type="InterPro" id="IPR036435">
    <property type="entry name" value="Leukocidin/porin_MspA_sf"/>
</dbReference>
<keyword evidence="1" id="KW-0732">Signal</keyword>
<evidence type="ECO:0000313" key="2">
    <source>
        <dbReference type="EMBL" id="MBL1079595.1"/>
    </source>
</evidence>
<dbReference type="Pfam" id="PF09203">
    <property type="entry name" value="MspA"/>
    <property type="match status" value="1"/>
</dbReference>
<evidence type="ECO:0000256" key="1">
    <source>
        <dbReference type="ARBA" id="ARBA00022729"/>
    </source>
</evidence>
<name>A0ABS1MG08_9NOCA</name>
<organism evidence="2 3">
    <name type="scientific">Nocardia acididurans</name>
    <dbReference type="NCBI Taxonomy" id="2802282"/>
    <lineage>
        <taxon>Bacteria</taxon>
        <taxon>Bacillati</taxon>
        <taxon>Actinomycetota</taxon>
        <taxon>Actinomycetes</taxon>
        <taxon>Mycobacteriales</taxon>
        <taxon>Nocardiaceae</taxon>
        <taxon>Nocardia</taxon>
    </lineage>
</organism>
<keyword evidence="3" id="KW-1185">Reference proteome</keyword>
<evidence type="ECO:0000313" key="3">
    <source>
        <dbReference type="Proteomes" id="UP000602198"/>
    </source>
</evidence>
<protein>
    <submittedName>
        <fullName evidence="2">MspA family porin</fullName>
    </submittedName>
</protein>
<reference evidence="2 3" key="1">
    <citation type="submission" date="2021-01" db="EMBL/GenBank/DDBJ databases">
        <title>WGS of actinomycetes isolated from Thailand.</title>
        <authorList>
            <person name="Thawai C."/>
        </authorList>
    </citation>
    <scope>NUCLEOTIDE SEQUENCE [LARGE SCALE GENOMIC DNA]</scope>
    <source>
        <strain evidence="2 3">LPG 2</strain>
    </source>
</reference>
<dbReference type="Proteomes" id="UP000602198">
    <property type="component" value="Unassembled WGS sequence"/>
</dbReference>
<dbReference type="InterPro" id="IPR015286">
    <property type="entry name" value="Porin_fam_mycobact-type"/>
</dbReference>
<dbReference type="Gene3D" id="2.60.40.1650">
    <property type="entry name" value="Porin MspA (Ig-like beta-sandwich domain)"/>
    <property type="match status" value="1"/>
</dbReference>
<proteinExistence type="predicted"/>